<name>A0A1I3HQY6_9SPIR</name>
<dbReference type="InterPro" id="IPR036163">
    <property type="entry name" value="HMA_dom_sf"/>
</dbReference>
<evidence type="ECO:0000256" key="8">
    <source>
        <dbReference type="ARBA" id="ARBA00022737"/>
    </source>
</evidence>
<dbReference type="InterPro" id="IPR044492">
    <property type="entry name" value="P_typ_ATPase_HD_dom"/>
</dbReference>
<dbReference type="Gene3D" id="3.40.1110.10">
    <property type="entry name" value="Calcium-transporting ATPase, cytoplasmic domain N"/>
    <property type="match status" value="1"/>
</dbReference>
<dbReference type="NCBIfam" id="TIGR01494">
    <property type="entry name" value="ATPase_P-type"/>
    <property type="match status" value="1"/>
</dbReference>
<evidence type="ECO:0000256" key="10">
    <source>
        <dbReference type="ARBA" id="ARBA00022796"/>
    </source>
</evidence>
<feature type="domain" description="HMA" evidence="22">
    <location>
        <begin position="786"/>
        <end position="851"/>
    </location>
</feature>
<dbReference type="GO" id="GO:0005524">
    <property type="term" value="F:ATP binding"/>
    <property type="evidence" value="ECO:0007669"/>
    <property type="project" value="UniProtKB-UniRule"/>
</dbReference>
<protein>
    <recommendedName>
        <fullName evidence="3">P-type Cu(+) transporter</fullName>
        <ecNumber evidence="3">7.2.2.8</ecNumber>
    </recommendedName>
    <alternativeName>
        <fullName evidence="18">Cu(+)-exporting ATPase</fullName>
    </alternativeName>
</protein>
<evidence type="ECO:0000256" key="6">
    <source>
        <dbReference type="ARBA" id="ARBA00022692"/>
    </source>
</evidence>
<dbReference type="GO" id="GO:0043682">
    <property type="term" value="F:P-type divalent copper transporter activity"/>
    <property type="evidence" value="ECO:0007669"/>
    <property type="project" value="TreeGrafter"/>
</dbReference>
<dbReference type="GO" id="GO:0005507">
    <property type="term" value="F:copper ion binding"/>
    <property type="evidence" value="ECO:0007669"/>
    <property type="project" value="InterPro"/>
</dbReference>
<evidence type="ECO:0000256" key="17">
    <source>
        <dbReference type="ARBA" id="ARBA00023136"/>
    </source>
</evidence>
<evidence type="ECO:0000256" key="9">
    <source>
        <dbReference type="ARBA" id="ARBA00022741"/>
    </source>
</evidence>
<dbReference type="SUPFAM" id="SSF55008">
    <property type="entry name" value="HMA, heavy metal-associated domain"/>
    <property type="match status" value="2"/>
</dbReference>
<comment type="similarity">
    <text evidence="2 20">Belongs to the cation transport ATPase (P-type) (TC 3.A.3) family. Type IB subfamily.</text>
</comment>
<dbReference type="Gene3D" id="3.30.70.100">
    <property type="match status" value="2"/>
</dbReference>
<dbReference type="OrthoDB" id="9760364at2"/>
<keyword evidence="7 20" id="KW-0479">Metal-binding</keyword>
<dbReference type="PRINTS" id="PR00943">
    <property type="entry name" value="CUATPASE"/>
</dbReference>
<feature type="transmembrane region" description="Helical" evidence="20">
    <location>
        <begin position="730"/>
        <end position="751"/>
    </location>
</feature>
<keyword evidence="9 20" id="KW-0547">Nucleotide-binding</keyword>
<dbReference type="GO" id="GO:0055070">
    <property type="term" value="P:copper ion homeostasis"/>
    <property type="evidence" value="ECO:0007669"/>
    <property type="project" value="TreeGrafter"/>
</dbReference>
<keyword evidence="24" id="KW-1185">Reference proteome</keyword>
<evidence type="ECO:0000256" key="16">
    <source>
        <dbReference type="ARBA" id="ARBA00023065"/>
    </source>
</evidence>
<dbReference type="PRINTS" id="PR00119">
    <property type="entry name" value="CATATPASE"/>
</dbReference>
<dbReference type="Gene3D" id="2.70.150.10">
    <property type="entry name" value="Calcium-transporting ATPase, cytoplasmic transduction domain A"/>
    <property type="match status" value="1"/>
</dbReference>
<dbReference type="SFLD" id="SFLDG00002">
    <property type="entry name" value="C1.7:_P-type_atpase_like"/>
    <property type="match status" value="1"/>
</dbReference>
<evidence type="ECO:0000256" key="4">
    <source>
        <dbReference type="ARBA" id="ARBA00022448"/>
    </source>
</evidence>
<evidence type="ECO:0000313" key="23">
    <source>
        <dbReference type="EMBL" id="SFI37987.1"/>
    </source>
</evidence>
<dbReference type="SUPFAM" id="SSF81653">
    <property type="entry name" value="Calcium ATPase, transduction domain A"/>
    <property type="match status" value="1"/>
</dbReference>
<evidence type="ECO:0000256" key="21">
    <source>
        <dbReference type="SAM" id="MobiDB-lite"/>
    </source>
</evidence>
<evidence type="ECO:0000256" key="3">
    <source>
        <dbReference type="ARBA" id="ARBA00012517"/>
    </source>
</evidence>
<dbReference type="RefSeq" id="WP_074929575.1">
    <property type="nucleotide sequence ID" value="NZ_FORI01000001.1"/>
</dbReference>
<dbReference type="PROSITE" id="PS00154">
    <property type="entry name" value="ATPASE_E1_E2"/>
    <property type="match status" value="1"/>
</dbReference>
<evidence type="ECO:0000256" key="19">
    <source>
        <dbReference type="ARBA" id="ARBA00049289"/>
    </source>
</evidence>
<gene>
    <name evidence="23" type="ORF">SAMN04487775_1017</name>
</gene>
<keyword evidence="17 20" id="KW-0472">Membrane</keyword>
<dbReference type="EMBL" id="FORI01000001">
    <property type="protein sequence ID" value="SFI37987.1"/>
    <property type="molecule type" value="Genomic_DNA"/>
</dbReference>
<dbReference type="SUPFAM" id="SSF81665">
    <property type="entry name" value="Calcium ATPase, transmembrane domain M"/>
    <property type="match status" value="1"/>
</dbReference>
<proteinExistence type="inferred from homology"/>
<dbReference type="Proteomes" id="UP000182737">
    <property type="component" value="Unassembled WGS sequence"/>
</dbReference>
<dbReference type="InterPro" id="IPR006122">
    <property type="entry name" value="HMA_Cu_ion-bd"/>
</dbReference>
<feature type="transmembrane region" description="Helical" evidence="20">
    <location>
        <begin position="206"/>
        <end position="224"/>
    </location>
</feature>
<comment type="subcellular location">
    <subcellularLocation>
        <location evidence="1">Cell membrane</location>
        <topology evidence="1">Multi-pass membrane protein</topology>
    </subcellularLocation>
</comment>
<keyword evidence="10" id="KW-0187">Copper transport</keyword>
<dbReference type="FunFam" id="3.40.50.1000:FF:000144">
    <property type="entry name" value="copper-transporting ATPase 1 isoform X2"/>
    <property type="match status" value="1"/>
</dbReference>
<keyword evidence="14 20" id="KW-1133">Transmembrane helix</keyword>
<keyword evidence="16" id="KW-0406">Ion transport</keyword>
<dbReference type="AlphaFoldDB" id="A0A1I3HQY6"/>
<feature type="domain" description="HMA" evidence="22">
    <location>
        <begin position="1"/>
        <end position="63"/>
    </location>
</feature>
<keyword evidence="6 20" id="KW-0812">Transmembrane</keyword>
<dbReference type="Pfam" id="PF00122">
    <property type="entry name" value="E1-E2_ATPase"/>
    <property type="match status" value="1"/>
</dbReference>
<evidence type="ECO:0000256" key="15">
    <source>
        <dbReference type="ARBA" id="ARBA00023008"/>
    </source>
</evidence>
<dbReference type="PROSITE" id="PS01047">
    <property type="entry name" value="HMA_1"/>
    <property type="match status" value="1"/>
</dbReference>
<comment type="catalytic activity">
    <reaction evidence="19">
        <text>Cu(+)(in) + ATP + H2O = Cu(+)(out) + ADP + phosphate + H(+)</text>
        <dbReference type="Rhea" id="RHEA:25792"/>
        <dbReference type="ChEBI" id="CHEBI:15377"/>
        <dbReference type="ChEBI" id="CHEBI:15378"/>
        <dbReference type="ChEBI" id="CHEBI:30616"/>
        <dbReference type="ChEBI" id="CHEBI:43474"/>
        <dbReference type="ChEBI" id="CHEBI:49552"/>
        <dbReference type="ChEBI" id="CHEBI:456216"/>
        <dbReference type="EC" id="7.2.2.8"/>
    </reaction>
</comment>
<keyword evidence="8" id="KW-0677">Repeat</keyword>
<dbReference type="InterPro" id="IPR023214">
    <property type="entry name" value="HAD_sf"/>
</dbReference>
<dbReference type="NCBIfam" id="TIGR01525">
    <property type="entry name" value="ATPase-IB_hvy"/>
    <property type="match status" value="1"/>
</dbReference>
<dbReference type="InterPro" id="IPR017969">
    <property type="entry name" value="Heavy-metal-associated_CS"/>
</dbReference>
<feature type="transmembrane region" description="Helical" evidence="20">
    <location>
        <begin position="129"/>
        <end position="147"/>
    </location>
</feature>
<dbReference type="InterPro" id="IPR059000">
    <property type="entry name" value="ATPase_P-type_domA"/>
</dbReference>
<dbReference type="InterPro" id="IPR036412">
    <property type="entry name" value="HAD-like_sf"/>
</dbReference>
<evidence type="ECO:0000256" key="2">
    <source>
        <dbReference type="ARBA" id="ARBA00006024"/>
    </source>
</evidence>
<evidence type="ECO:0000256" key="14">
    <source>
        <dbReference type="ARBA" id="ARBA00022989"/>
    </source>
</evidence>
<dbReference type="GO" id="GO:0005886">
    <property type="term" value="C:plasma membrane"/>
    <property type="evidence" value="ECO:0007669"/>
    <property type="project" value="UniProtKB-SubCell"/>
</dbReference>
<dbReference type="GO" id="GO:0060003">
    <property type="term" value="P:copper ion export"/>
    <property type="evidence" value="ECO:0007669"/>
    <property type="project" value="UniProtKB-ARBA"/>
</dbReference>
<dbReference type="InterPro" id="IPR027256">
    <property type="entry name" value="P-typ_ATPase_IB"/>
</dbReference>
<accession>A0A1I3HQY6</accession>
<dbReference type="NCBIfam" id="TIGR00003">
    <property type="entry name" value="copper ion binding protein"/>
    <property type="match status" value="2"/>
</dbReference>
<dbReference type="InterPro" id="IPR023299">
    <property type="entry name" value="ATPase_P-typ_cyto_dom_N"/>
</dbReference>
<dbReference type="PANTHER" id="PTHR43520:SF8">
    <property type="entry name" value="P-TYPE CU(+) TRANSPORTER"/>
    <property type="match status" value="1"/>
</dbReference>
<sequence length="854" mass="89491">MEQFNVTGMSCAACQTRVEKAVSAVPGVKSCAVSLLTNSMGVEGDASAKAIIQAVEAAGYGASTKVTGRNSAGEKSGKQNAADSLKDTETPKMKKRLIASIILLIPLMYVSMGHMMWNWPLPPFLDGNHVAMGLYELLISALIMVINQKFFISGFKGLIHHSPNMDTLIALGATASFGYSVFALFAMTSAVLQADQAQISYYMDQFYFESAATILTLITVGKLLEAKSKGKTTNALKALMNLAPETAVLLVDGVEKTVPVEAVKVGDLFVVRPGDKIPVDGIVTEGQSAVNESALTGESIPVEKQTGDKISSATINTSGYMVCHATRVGEDTTLSEIIRMVSDAAATKAPIAKIADKVSGVFVPVVITIALVTFEAWLIAGQTLGYAIARAVSVLVISCPCALGLATPVAIMVGNGIGAKSGILFKTSASLEQASRIQIIALDKTGTITTGVMKVTDVVTAEGVNEAELVSAASSLEAKSEHPISKAIALYANQKGAATSETTDFEVVAGNGLKARINSETVFGGNAEYIVKVSGVDISPLKEKISELSAQGKTPVLFAKENKLLGIISVADTIKEDSPAAINQLKNMGLHVVMLTGDNETTARTIGAQAGVDEVIASVKPDGKEEVIRNLMKNGKVMMVGDGINDAPALTTADLGIAIGAGTDVAIDAADVVLMKNSLLDVAAAIRISRSTLRNIHENLFWAFFYNVIGIPLAAGCYVAAFGWSLNPMFGAAAMGLSSFCVVTNALRLNFVKPYDSSRDKSVKNPVKGNLINTEVVSGKATLEENSMKINVKGMMCGHCEMHVKKALEAIDGITSATASHESGTVTIETSKAVDEAAIKAAVEEAGYEYCGNC</sequence>
<dbReference type="GO" id="GO:0140581">
    <property type="term" value="F:P-type monovalent copper transporter activity"/>
    <property type="evidence" value="ECO:0007669"/>
    <property type="project" value="UniProtKB-EC"/>
</dbReference>
<evidence type="ECO:0000313" key="24">
    <source>
        <dbReference type="Proteomes" id="UP000182737"/>
    </source>
</evidence>
<dbReference type="NCBIfam" id="TIGR01511">
    <property type="entry name" value="ATPase-IB1_Cu"/>
    <property type="match status" value="1"/>
</dbReference>
<dbReference type="Pfam" id="PF00702">
    <property type="entry name" value="Hydrolase"/>
    <property type="match status" value="1"/>
</dbReference>
<evidence type="ECO:0000256" key="5">
    <source>
        <dbReference type="ARBA" id="ARBA00022475"/>
    </source>
</evidence>
<feature type="region of interest" description="Disordered" evidence="21">
    <location>
        <begin position="64"/>
        <end position="86"/>
    </location>
</feature>
<dbReference type="Gene3D" id="3.40.50.1000">
    <property type="entry name" value="HAD superfamily/HAD-like"/>
    <property type="match status" value="1"/>
</dbReference>
<evidence type="ECO:0000256" key="1">
    <source>
        <dbReference type="ARBA" id="ARBA00004651"/>
    </source>
</evidence>
<evidence type="ECO:0000256" key="12">
    <source>
        <dbReference type="ARBA" id="ARBA00022842"/>
    </source>
</evidence>
<feature type="transmembrane region" description="Helical" evidence="20">
    <location>
        <begin position="168"/>
        <end position="194"/>
    </location>
</feature>
<dbReference type="Pfam" id="PF00403">
    <property type="entry name" value="HMA"/>
    <property type="match status" value="2"/>
</dbReference>
<keyword evidence="11 20" id="KW-0067">ATP-binding</keyword>
<dbReference type="EC" id="7.2.2.8" evidence="3"/>
<feature type="transmembrane region" description="Helical" evidence="20">
    <location>
        <begin position="700"/>
        <end position="724"/>
    </location>
</feature>
<dbReference type="FunFam" id="2.70.150.10:FF:000020">
    <property type="entry name" value="Copper-exporting P-type ATPase A"/>
    <property type="match status" value="1"/>
</dbReference>
<dbReference type="SUPFAM" id="SSF56784">
    <property type="entry name" value="HAD-like"/>
    <property type="match status" value="1"/>
</dbReference>
<evidence type="ECO:0000256" key="20">
    <source>
        <dbReference type="RuleBase" id="RU362081"/>
    </source>
</evidence>
<dbReference type="GO" id="GO:0016887">
    <property type="term" value="F:ATP hydrolysis activity"/>
    <property type="evidence" value="ECO:0007669"/>
    <property type="project" value="InterPro"/>
</dbReference>
<keyword evidence="12" id="KW-0460">Magnesium</keyword>
<dbReference type="InterPro" id="IPR018303">
    <property type="entry name" value="ATPase_P-typ_P_site"/>
</dbReference>
<feature type="transmembrane region" description="Helical" evidence="20">
    <location>
        <begin position="386"/>
        <end position="411"/>
    </location>
</feature>
<dbReference type="CDD" id="cd02094">
    <property type="entry name" value="P-type_ATPase_Cu-like"/>
    <property type="match status" value="1"/>
</dbReference>
<dbReference type="PANTHER" id="PTHR43520">
    <property type="entry name" value="ATP7, ISOFORM B"/>
    <property type="match status" value="1"/>
</dbReference>
<dbReference type="InterPro" id="IPR023298">
    <property type="entry name" value="ATPase_P-typ_TM_dom_sf"/>
</dbReference>
<dbReference type="PROSITE" id="PS50846">
    <property type="entry name" value="HMA_2"/>
    <property type="match status" value="2"/>
</dbReference>
<feature type="transmembrane region" description="Helical" evidence="20">
    <location>
        <begin position="358"/>
        <end position="380"/>
    </location>
</feature>
<evidence type="ECO:0000256" key="13">
    <source>
        <dbReference type="ARBA" id="ARBA00022967"/>
    </source>
</evidence>
<keyword evidence="15" id="KW-0186">Copper</keyword>
<dbReference type="InterPro" id="IPR008250">
    <property type="entry name" value="ATPase_P-typ_transduc_dom_A_sf"/>
</dbReference>
<feature type="transmembrane region" description="Helical" evidence="20">
    <location>
        <begin position="97"/>
        <end position="117"/>
    </location>
</feature>
<keyword evidence="4" id="KW-0813">Transport</keyword>
<keyword evidence="5 20" id="KW-1003">Cell membrane</keyword>
<dbReference type="SFLD" id="SFLDS00003">
    <property type="entry name" value="Haloacid_Dehalogenase"/>
    <property type="match status" value="1"/>
</dbReference>
<dbReference type="InterPro" id="IPR001757">
    <property type="entry name" value="P_typ_ATPase"/>
</dbReference>
<reference evidence="24" key="1">
    <citation type="submission" date="2016-10" db="EMBL/GenBank/DDBJ databases">
        <authorList>
            <person name="Varghese N."/>
            <person name="Submissions S."/>
        </authorList>
    </citation>
    <scope>NUCLEOTIDE SEQUENCE [LARGE SCALE GENOMIC DNA]</scope>
    <source>
        <strain evidence="24">XBD1002</strain>
    </source>
</reference>
<dbReference type="InterPro" id="IPR006121">
    <property type="entry name" value="HMA_dom"/>
</dbReference>
<evidence type="ECO:0000259" key="22">
    <source>
        <dbReference type="PROSITE" id="PS50846"/>
    </source>
</evidence>
<dbReference type="CDD" id="cd00371">
    <property type="entry name" value="HMA"/>
    <property type="match status" value="2"/>
</dbReference>
<evidence type="ECO:0000256" key="18">
    <source>
        <dbReference type="ARBA" id="ARBA00033239"/>
    </source>
</evidence>
<dbReference type="SFLD" id="SFLDF00027">
    <property type="entry name" value="p-type_atpase"/>
    <property type="match status" value="1"/>
</dbReference>
<evidence type="ECO:0000256" key="7">
    <source>
        <dbReference type="ARBA" id="ARBA00022723"/>
    </source>
</evidence>
<keyword evidence="13" id="KW-1278">Translocase</keyword>
<evidence type="ECO:0000256" key="11">
    <source>
        <dbReference type="ARBA" id="ARBA00022840"/>
    </source>
</evidence>
<organism evidence="23 24">
    <name type="scientific">Treponema bryantii</name>
    <dbReference type="NCBI Taxonomy" id="163"/>
    <lineage>
        <taxon>Bacteria</taxon>
        <taxon>Pseudomonadati</taxon>
        <taxon>Spirochaetota</taxon>
        <taxon>Spirochaetia</taxon>
        <taxon>Spirochaetales</taxon>
        <taxon>Treponemataceae</taxon>
        <taxon>Treponema</taxon>
    </lineage>
</organism>